<dbReference type="RefSeq" id="WP_350242921.1">
    <property type="nucleotide sequence ID" value="NZ_CP158299.1"/>
</dbReference>
<dbReference type="EMBL" id="CP158299">
    <property type="protein sequence ID" value="XBV84884.1"/>
    <property type="molecule type" value="Genomic_DNA"/>
</dbReference>
<dbReference type="PANTHER" id="PTHR43610:SF1">
    <property type="entry name" value="N-ACETYLTRANSFERASE DOMAIN-CONTAINING PROTEIN"/>
    <property type="match status" value="1"/>
</dbReference>
<dbReference type="GO" id="GO:0016747">
    <property type="term" value="F:acyltransferase activity, transferring groups other than amino-acyl groups"/>
    <property type="evidence" value="ECO:0007669"/>
    <property type="project" value="InterPro"/>
</dbReference>
<dbReference type="Pfam" id="PF13302">
    <property type="entry name" value="Acetyltransf_3"/>
    <property type="match status" value="1"/>
</dbReference>
<proteinExistence type="predicted"/>
<sequence>MTPATEPDWSARPILQRGEVRLTPLGLEHARGLMACLDPATTRYVARGVPDDGSLEGWTGYVQRLLAQPNRVDWVLLVAGVVAGRISYTLNRPDGWVEIGTVIGAAYHGGVANPAGKFLLLQRAFEVLEVGRVQFRVDARNARSRAALRKLGAVEEGTLRRYQRRTDGEARDSVLYSVLPEEWPAVRARLEERLQAW</sequence>
<dbReference type="AlphaFoldDB" id="A0AAU7U9K3"/>
<keyword evidence="2" id="KW-0808">Transferase</keyword>
<name>A0AAU7U9K3_9DEIO</name>
<dbReference type="InterPro" id="IPR016181">
    <property type="entry name" value="Acyl_CoA_acyltransferase"/>
</dbReference>
<organism evidence="2">
    <name type="scientific">Deinococcus sonorensis KR-87</name>
    <dbReference type="NCBI Taxonomy" id="694439"/>
    <lineage>
        <taxon>Bacteria</taxon>
        <taxon>Thermotogati</taxon>
        <taxon>Deinococcota</taxon>
        <taxon>Deinococci</taxon>
        <taxon>Deinococcales</taxon>
        <taxon>Deinococcaceae</taxon>
        <taxon>Deinococcus</taxon>
    </lineage>
</organism>
<feature type="domain" description="N-acetyltransferase" evidence="1">
    <location>
        <begin position="20"/>
        <end position="153"/>
    </location>
</feature>
<reference evidence="2" key="1">
    <citation type="submission" date="2024-06" db="EMBL/GenBank/DDBJ databases">
        <title>Draft Genome Sequence of Deinococcus sonorensis Type Strain KR-87, a Biofilm Producing Representative of the Genus Deinococcus.</title>
        <authorList>
            <person name="Boren L.S."/>
            <person name="Grosso R.A."/>
            <person name="Hugenberg-Cox A.N."/>
            <person name="Hill J.T.E."/>
            <person name="Albert C.M."/>
            <person name="Tuohy J.M."/>
        </authorList>
    </citation>
    <scope>NUCLEOTIDE SEQUENCE</scope>
    <source>
        <strain evidence="2">KR-87</strain>
    </source>
</reference>
<dbReference type="SUPFAM" id="SSF55729">
    <property type="entry name" value="Acyl-CoA N-acyltransferases (Nat)"/>
    <property type="match status" value="1"/>
</dbReference>
<dbReference type="Gene3D" id="3.40.630.30">
    <property type="match status" value="1"/>
</dbReference>
<dbReference type="EC" id="2.-.-.-" evidence="2"/>
<gene>
    <name evidence="2" type="ORF">ABOD76_15755</name>
</gene>
<dbReference type="PANTHER" id="PTHR43610">
    <property type="entry name" value="BLL6696 PROTEIN"/>
    <property type="match status" value="1"/>
</dbReference>
<protein>
    <submittedName>
        <fullName evidence="2">GNAT family protein</fullName>
        <ecNumber evidence="2">2.-.-.-</ecNumber>
    </submittedName>
</protein>
<evidence type="ECO:0000313" key="2">
    <source>
        <dbReference type="EMBL" id="XBV84884.1"/>
    </source>
</evidence>
<dbReference type="KEGG" id="dsc:ABOD76_15755"/>
<accession>A0AAU7U9K3</accession>
<evidence type="ECO:0000259" key="1">
    <source>
        <dbReference type="Pfam" id="PF13302"/>
    </source>
</evidence>
<dbReference type="InterPro" id="IPR000182">
    <property type="entry name" value="GNAT_dom"/>
</dbReference>